<evidence type="ECO:0000256" key="1">
    <source>
        <dbReference type="SAM" id="MobiDB-lite"/>
    </source>
</evidence>
<evidence type="ECO:0000313" key="3">
    <source>
        <dbReference type="Ensembl" id="ENSMAMP00000022655.1"/>
    </source>
</evidence>
<dbReference type="InParanoid" id="A0A3Q3SDY2"/>
<dbReference type="CDD" id="cd11657">
    <property type="entry name" value="TIN2_N"/>
    <property type="match status" value="1"/>
</dbReference>
<feature type="region of interest" description="Disordered" evidence="1">
    <location>
        <begin position="191"/>
        <end position="217"/>
    </location>
</feature>
<dbReference type="InterPro" id="IPR039098">
    <property type="entry name" value="TINF2"/>
</dbReference>
<sequence length="516" mass="58146">LWKVLKQRDVMQYGLVEEFVTSACETVPGLLNSGHHAMLALGLTARVSLITIMMSVTVPSDKCIFSIIKMLRKVENFPAFVRTLLTNPAERKQYFKVRPLYSRELEKLLWEFLIRLDQFLPVPNLAQTVSWLSNAPAVLEECAHAATQPQLLKILLQHQTSLGHLEPAASLPSNMGDSLLDSLSLPLSGRVPSNCPTGSRTSDVGHPSSTRSRDQTPFITPVIGGIANEQVPVMISASKTKLLGGKVANKHLDPVKNLKFTGVKQRQKATDADIKEFEELLEEEKKTYERSRMKRKQPDKRESESDEEEQDVLDVSRSKKERVSRLRLDGTNESKEDAAKTVRNEECKRAVLMKHVAQLGFKRLHLPEDPTLYSISESCLSCQPRVVIEKLTVTSAGANGTGGGGKSLHKEQRLQRKKSPVKTITHRSTSNQSHKPDSDFPNFTDKDGADILSESILVWLNDCTNSAVFSNRLCLPQLFMKRYYKTKHGTYVPTLREFWKPRMVRRDLLSVGRKHR</sequence>
<dbReference type="GO" id="GO:0042162">
    <property type="term" value="F:telomeric DNA binding"/>
    <property type="evidence" value="ECO:0007669"/>
    <property type="project" value="TreeGrafter"/>
</dbReference>
<name>A0A3Q3SDY2_9TELE</name>
<organism evidence="3 4">
    <name type="scientific">Mastacembelus armatus</name>
    <name type="common">zig-zag eel</name>
    <dbReference type="NCBI Taxonomy" id="205130"/>
    <lineage>
        <taxon>Eukaryota</taxon>
        <taxon>Metazoa</taxon>
        <taxon>Chordata</taxon>
        <taxon>Craniata</taxon>
        <taxon>Vertebrata</taxon>
        <taxon>Euteleostomi</taxon>
        <taxon>Actinopterygii</taxon>
        <taxon>Neopterygii</taxon>
        <taxon>Teleostei</taxon>
        <taxon>Neoteleostei</taxon>
        <taxon>Acanthomorphata</taxon>
        <taxon>Anabantaria</taxon>
        <taxon>Synbranchiformes</taxon>
        <taxon>Mastacembelidae</taxon>
        <taxon>Mastacembelus</taxon>
    </lineage>
</organism>
<dbReference type="GO" id="GO:0016233">
    <property type="term" value="P:telomere capping"/>
    <property type="evidence" value="ECO:0007669"/>
    <property type="project" value="InterPro"/>
</dbReference>
<dbReference type="InterPro" id="IPR029400">
    <property type="entry name" value="TINF2_N"/>
</dbReference>
<evidence type="ECO:0000313" key="4">
    <source>
        <dbReference type="Proteomes" id="UP000261640"/>
    </source>
</evidence>
<dbReference type="Proteomes" id="UP000261640">
    <property type="component" value="Unplaced"/>
</dbReference>
<dbReference type="GeneTree" id="ENSGT00400000022326"/>
<reference evidence="3" key="2">
    <citation type="submission" date="2025-09" db="UniProtKB">
        <authorList>
            <consortium name="Ensembl"/>
        </authorList>
    </citation>
    <scope>IDENTIFICATION</scope>
</reference>
<reference evidence="3" key="1">
    <citation type="submission" date="2025-08" db="UniProtKB">
        <authorList>
            <consortium name="Ensembl"/>
        </authorList>
    </citation>
    <scope>IDENTIFICATION</scope>
</reference>
<dbReference type="PANTHER" id="PTHR15512:SF0">
    <property type="entry name" value="TERF1-INTERACTING NUCLEAR FACTOR 2"/>
    <property type="match status" value="1"/>
</dbReference>
<dbReference type="Pfam" id="PF14973">
    <property type="entry name" value="TINF2_N"/>
    <property type="match status" value="1"/>
</dbReference>
<accession>A0A3Q3SDY2</accession>
<feature type="compositionally biased region" description="Polar residues" evidence="1">
    <location>
        <begin position="194"/>
        <end position="217"/>
    </location>
</feature>
<feature type="region of interest" description="Disordered" evidence="1">
    <location>
        <begin position="287"/>
        <end position="341"/>
    </location>
</feature>
<keyword evidence="4" id="KW-1185">Reference proteome</keyword>
<dbReference type="GO" id="GO:0070187">
    <property type="term" value="C:shelterin complex"/>
    <property type="evidence" value="ECO:0007669"/>
    <property type="project" value="InterPro"/>
</dbReference>
<dbReference type="GO" id="GO:1904356">
    <property type="term" value="P:regulation of telomere maintenance via telomere lengthening"/>
    <property type="evidence" value="ECO:0007669"/>
    <property type="project" value="TreeGrafter"/>
</dbReference>
<dbReference type="Ensembl" id="ENSMAMT00000023235.2">
    <property type="protein sequence ID" value="ENSMAMP00000022655.1"/>
    <property type="gene ID" value="ENSMAMG00000015223.2"/>
</dbReference>
<protein>
    <recommendedName>
        <fullName evidence="2">TERF1-interacting nuclear factor 2 N-terminal domain-containing protein</fullName>
    </recommendedName>
</protein>
<evidence type="ECO:0000259" key="2">
    <source>
        <dbReference type="Pfam" id="PF14973"/>
    </source>
</evidence>
<dbReference type="PANTHER" id="PTHR15512">
    <property type="entry name" value="TERF1-INTERACTING NUCLEAR FACTOR 2"/>
    <property type="match status" value="1"/>
</dbReference>
<proteinExistence type="predicted"/>
<feature type="compositionally biased region" description="Basic and acidic residues" evidence="1">
    <location>
        <begin position="314"/>
        <end position="341"/>
    </location>
</feature>
<dbReference type="FunCoup" id="A0A3Q3SDY2">
    <property type="interactions" value="39"/>
</dbReference>
<feature type="region of interest" description="Disordered" evidence="1">
    <location>
        <begin position="395"/>
        <end position="442"/>
    </location>
</feature>
<feature type="domain" description="TERF1-interacting nuclear factor 2 N-terminal" evidence="2">
    <location>
        <begin position="2"/>
        <end position="127"/>
    </location>
</feature>
<dbReference type="AlphaFoldDB" id="A0A3Q3SDY2"/>